<dbReference type="SUPFAM" id="SSF54060">
    <property type="entry name" value="His-Me finger endonucleases"/>
    <property type="match status" value="1"/>
</dbReference>
<dbReference type="GO" id="GO:0016788">
    <property type="term" value="F:hydrolase activity, acting on ester bonds"/>
    <property type="evidence" value="ECO:0007669"/>
    <property type="project" value="InterPro"/>
</dbReference>
<dbReference type="EMBL" id="MN284896">
    <property type="protein sequence ID" value="QFP94964.1"/>
    <property type="molecule type" value="Genomic_DNA"/>
</dbReference>
<evidence type="ECO:0000313" key="2">
    <source>
        <dbReference type="Proteomes" id="UP000326805"/>
    </source>
</evidence>
<reference evidence="1 2" key="1">
    <citation type="submission" date="2019-08" db="EMBL/GenBank/DDBJ databases">
        <authorList>
            <person name="Ward C."/>
            <person name="Batin B."/>
            <person name="Choi E."/>
            <person name="Dhami J."/>
            <person name="Figueroa S."/>
            <person name="Kim S."/>
            <person name="Kim U."/>
            <person name="Klim L."/>
            <person name="Lee Y.S."/>
            <person name="Lim D."/>
            <person name="Nathaniel A."/>
            <person name="Shih C."/>
            <person name="Simental K."/>
            <person name="Shu E."/>
            <person name="Trivedi R."/>
            <person name="Valladolid I."/>
            <person name="Wang C."/>
            <person name="Yoo K."/>
            <person name="Choi J.D."/>
            <person name="Dean N."/>
            <person name="Muthiah A.S."/>
            <person name="Diaz A."/>
            <person name="Garlena R.A."/>
            <person name="Russell D.A."/>
            <person name="Pope W.H."/>
            <person name="Jacobs-Sera D."/>
            <person name="Hatfull G.F."/>
        </authorList>
    </citation>
    <scope>NUCLEOTIDE SEQUENCE [LARGE SCALE GENOMIC DNA]</scope>
</reference>
<organism evidence="1 2">
    <name type="scientific">Gordonia phage OhMyWard</name>
    <dbReference type="NCBI Taxonomy" id="2652414"/>
    <lineage>
        <taxon>Viruses</taxon>
        <taxon>Duplodnaviria</taxon>
        <taxon>Heunggongvirae</taxon>
        <taxon>Uroviricota</taxon>
        <taxon>Caudoviricetes</taxon>
        <taxon>Deejayvirinae</taxon>
        <taxon>Kenoshavirus</taxon>
        <taxon>Kenoshavirus ohmyward</taxon>
    </lineage>
</organism>
<keyword evidence="2" id="KW-1185">Reference proteome</keyword>
<dbReference type="Proteomes" id="UP000326805">
    <property type="component" value="Segment"/>
</dbReference>
<keyword evidence="1" id="KW-0255">Endonuclease</keyword>
<dbReference type="RefSeq" id="YP_009852830.1">
    <property type="nucleotide sequence ID" value="NC_048816.1"/>
</dbReference>
<name>A0A5P8D7G6_9CAUD</name>
<dbReference type="Gene3D" id="3.90.75.20">
    <property type="match status" value="1"/>
</dbReference>
<dbReference type="InterPro" id="IPR044925">
    <property type="entry name" value="His-Me_finger_sf"/>
</dbReference>
<protein>
    <submittedName>
        <fullName evidence="1">HNH endonuclease</fullName>
    </submittedName>
</protein>
<dbReference type="GO" id="GO:0004519">
    <property type="term" value="F:endonuclease activity"/>
    <property type="evidence" value="ECO:0007669"/>
    <property type="project" value="UniProtKB-KW"/>
</dbReference>
<dbReference type="GeneID" id="55623465"/>
<dbReference type="KEGG" id="vg:55623465"/>
<proteinExistence type="predicted"/>
<keyword evidence="1" id="KW-0540">Nuclease</keyword>
<accession>A0A5P8D7G6</accession>
<keyword evidence="1" id="KW-0378">Hydrolase</keyword>
<evidence type="ECO:0000313" key="1">
    <source>
        <dbReference type="EMBL" id="QFP94964.1"/>
    </source>
</evidence>
<gene>
    <name evidence="1" type="primary">82</name>
    <name evidence="1" type="ORF">SEA_OHMYWARD_82</name>
</gene>
<sequence length="160" mass="18355">MEIWQPIKDFPEYLVSSDGFIKHTYRKGLKSLRLNGQGDVIVDLSRDGRKHTRKLSLLVAQAYLEPPPNPAFNSVIQHDGDKQNCQAMNLSWRPRWFVVEYNRMFAHPPINISVVHEPSGEVFGTLREACVKFGLVEETAYVNLRNHDPIFPLKGTLKIL</sequence>